<keyword evidence="2" id="KW-1185">Reference proteome</keyword>
<dbReference type="AlphaFoldDB" id="A0A0C2HAY4"/>
<dbReference type="Proteomes" id="UP000054047">
    <property type="component" value="Unassembled WGS sequence"/>
</dbReference>
<sequence length="75" mass="8629">MAHSRTLPTILDVEAVERLAEMLDFKELNAIDEDYDNLGAGITTTRDSCKKKKPNHITSRITEETRQLLEKRKKT</sequence>
<dbReference type="EMBL" id="KN726286">
    <property type="protein sequence ID" value="KIH68814.1"/>
    <property type="molecule type" value="Genomic_DNA"/>
</dbReference>
<accession>A0A0C2HAY4</accession>
<proteinExistence type="predicted"/>
<gene>
    <name evidence="1" type="ORF">ANCDUO_00846</name>
</gene>
<organism evidence="1 2">
    <name type="scientific">Ancylostoma duodenale</name>
    <dbReference type="NCBI Taxonomy" id="51022"/>
    <lineage>
        <taxon>Eukaryota</taxon>
        <taxon>Metazoa</taxon>
        <taxon>Ecdysozoa</taxon>
        <taxon>Nematoda</taxon>
        <taxon>Chromadorea</taxon>
        <taxon>Rhabditida</taxon>
        <taxon>Rhabditina</taxon>
        <taxon>Rhabditomorpha</taxon>
        <taxon>Strongyloidea</taxon>
        <taxon>Ancylostomatidae</taxon>
        <taxon>Ancylostomatinae</taxon>
        <taxon>Ancylostoma</taxon>
    </lineage>
</organism>
<name>A0A0C2HAY4_9BILA</name>
<reference evidence="1 2" key="1">
    <citation type="submission" date="2013-12" db="EMBL/GenBank/DDBJ databases">
        <title>Draft genome of the parsitic nematode Ancylostoma duodenale.</title>
        <authorList>
            <person name="Mitreva M."/>
        </authorList>
    </citation>
    <scope>NUCLEOTIDE SEQUENCE [LARGE SCALE GENOMIC DNA]</scope>
    <source>
        <strain evidence="1 2">Zhejiang</strain>
    </source>
</reference>
<evidence type="ECO:0000313" key="1">
    <source>
        <dbReference type="EMBL" id="KIH68814.1"/>
    </source>
</evidence>
<evidence type="ECO:0000313" key="2">
    <source>
        <dbReference type="Proteomes" id="UP000054047"/>
    </source>
</evidence>
<protein>
    <submittedName>
        <fullName evidence="1">Uncharacterized protein</fullName>
    </submittedName>
</protein>